<dbReference type="SUPFAM" id="SSF51679">
    <property type="entry name" value="Bacterial luciferase-like"/>
    <property type="match status" value="1"/>
</dbReference>
<dbReference type="InterPro" id="IPR011251">
    <property type="entry name" value="Luciferase-like_dom"/>
</dbReference>
<evidence type="ECO:0000313" key="4">
    <source>
        <dbReference type="Proteomes" id="UP001501822"/>
    </source>
</evidence>
<dbReference type="PANTHER" id="PTHR43244:SF1">
    <property type="entry name" value="5,10-METHYLENETETRAHYDROMETHANOPTERIN REDUCTASE"/>
    <property type="match status" value="1"/>
</dbReference>
<evidence type="ECO:0000259" key="2">
    <source>
        <dbReference type="Pfam" id="PF00296"/>
    </source>
</evidence>
<dbReference type="Pfam" id="PF00296">
    <property type="entry name" value="Bac_luciferase"/>
    <property type="match status" value="1"/>
</dbReference>
<dbReference type="InterPro" id="IPR050564">
    <property type="entry name" value="F420-G6PD/mer"/>
</dbReference>
<comment type="caution">
    <text evidence="3">The sequence shown here is derived from an EMBL/GenBank/DDBJ whole genome shotgun (WGS) entry which is preliminary data.</text>
</comment>
<feature type="domain" description="Luciferase-like" evidence="2">
    <location>
        <begin position="13"/>
        <end position="304"/>
    </location>
</feature>
<organism evidence="3 4">
    <name type="scientific">Actinoallomurus spadix</name>
    <dbReference type="NCBI Taxonomy" id="79912"/>
    <lineage>
        <taxon>Bacteria</taxon>
        <taxon>Bacillati</taxon>
        <taxon>Actinomycetota</taxon>
        <taxon>Actinomycetes</taxon>
        <taxon>Streptosporangiales</taxon>
        <taxon>Thermomonosporaceae</taxon>
        <taxon>Actinoallomurus</taxon>
    </lineage>
</organism>
<proteinExistence type="predicted"/>
<dbReference type="InterPro" id="IPR036661">
    <property type="entry name" value="Luciferase-like_sf"/>
</dbReference>
<evidence type="ECO:0000313" key="3">
    <source>
        <dbReference type="EMBL" id="GAA0370533.1"/>
    </source>
</evidence>
<dbReference type="Proteomes" id="UP001501822">
    <property type="component" value="Unassembled WGS sequence"/>
</dbReference>
<dbReference type="RefSeq" id="WP_252804923.1">
    <property type="nucleotide sequence ID" value="NZ_BAAABM010000069.1"/>
</dbReference>
<dbReference type="PANTHER" id="PTHR43244">
    <property type="match status" value="1"/>
</dbReference>
<dbReference type="EMBL" id="BAAABM010000069">
    <property type="protein sequence ID" value="GAA0370533.1"/>
    <property type="molecule type" value="Genomic_DNA"/>
</dbReference>
<evidence type="ECO:0000256" key="1">
    <source>
        <dbReference type="ARBA" id="ARBA00023002"/>
    </source>
</evidence>
<keyword evidence="4" id="KW-1185">Reference proteome</keyword>
<reference evidence="4" key="1">
    <citation type="journal article" date="2019" name="Int. J. Syst. Evol. Microbiol.">
        <title>The Global Catalogue of Microorganisms (GCM) 10K type strain sequencing project: providing services to taxonomists for standard genome sequencing and annotation.</title>
        <authorList>
            <consortium name="The Broad Institute Genomics Platform"/>
            <consortium name="The Broad Institute Genome Sequencing Center for Infectious Disease"/>
            <person name="Wu L."/>
            <person name="Ma J."/>
        </authorList>
    </citation>
    <scope>NUCLEOTIDE SEQUENCE [LARGE SCALE GENOMIC DNA]</scope>
    <source>
        <strain evidence="4">JCM 3146</strain>
    </source>
</reference>
<dbReference type="CDD" id="cd01097">
    <property type="entry name" value="Tetrahydromethanopterin_reductase"/>
    <property type="match status" value="1"/>
</dbReference>
<name>A0ABP3HGW2_9ACTN</name>
<protein>
    <submittedName>
        <fullName evidence="3">5,10-methylenetetrahydromethanopterin reductase</fullName>
    </submittedName>
</protein>
<keyword evidence="1" id="KW-0560">Oxidoreductase</keyword>
<gene>
    <name evidence="3" type="primary">mer</name>
    <name evidence="3" type="ORF">GCM10010151_70590</name>
</gene>
<accession>A0ABP3HGW2</accession>
<sequence length="330" mass="34617">MPETDTIPARGRVGVMLPRDLPVRDMVPYARRAEELGFDQVWVVEDLGWRGGLAQAGVVLAGTADITVGIGIMPAGARNVCFAAMELATLAQLYPGRLIAGIGHGMPDWMRQAGAWPASPLTLIKEYTTALRLLMRGEPGPAGGRYVRCEGVVITETPDIVPPVVLGVRGPKSQAAAGEVADGLLLAEPAAPAYVASSLRHLGSASDASALEVVTYDAAAVDHDEDAALARVRGGLTVIGEPAWAAHIDPLPFATRLREHRAACADARRFAETMPDTWVRQLSIAGTPDQAREAIKARHAAGATSVVLAPTGPDALTSLDSLARALAPRD</sequence>
<dbReference type="Gene3D" id="3.20.20.30">
    <property type="entry name" value="Luciferase-like domain"/>
    <property type="match status" value="1"/>
</dbReference>